<dbReference type="KEGG" id="aare:D3093_13795"/>
<organism evidence="2 3">
    <name type="scientific">Azospirillum argentinense</name>
    <dbReference type="NCBI Taxonomy" id="2970906"/>
    <lineage>
        <taxon>Bacteria</taxon>
        <taxon>Pseudomonadati</taxon>
        <taxon>Pseudomonadota</taxon>
        <taxon>Alphaproteobacteria</taxon>
        <taxon>Rhodospirillales</taxon>
        <taxon>Azospirillaceae</taxon>
        <taxon>Azospirillum</taxon>
    </lineage>
</organism>
<dbReference type="SUPFAM" id="SSF88874">
    <property type="entry name" value="Receptor-binding domain of short tail fibre protein gp12"/>
    <property type="match status" value="1"/>
</dbReference>
<evidence type="ECO:0000313" key="3">
    <source>
        <dbReference type="Proteomes" id="UP000298595"/>
    </source>
</evidence>
<evidence type="ECO:0000259" key="1">
    <source>
        <dbReference type="Pfam" id="PF07484"/>
    </source>
</evidence>
<sequence>MHPGNPEIDVYIGEIRLFSYARLPLGWLPADGRPLSVNHFIALFSLIGTTYGGDGEKEFALPTLESPAPGLQYCIAVGGVFPRLQD</sequence>
<protein>
    <submittedName>
        <fullName evidence="2">Tail fiber protein</fullName>
    </submittedName>
</protein>
<name>A0A4D8PIG2_9PROT</name>
<reference evidence="2 3" key="1">
    <citation type="submission" date="2018-09" db="EMBL/GenBank/DDBJ databases">
        <title>Whole genome based analysis of evolution and adaptive divergence in Indian and Brazilian strains of Azospirillum brasilense.</title>
        <authorList>
            <person name="Singh C."/>
            <person name="Tripathi A.K."/>
        </authorList>
    </citation>
    <scope>NUCLEOTIDE SEQUENCE [LARGE SCALE GENOMIC DNA]</scope>
    <source>
        <strain evidence="2 3">MTCC4035</strain>
    </source>
</reference>
<dbReference type="EMBL" id="CP032321">
    <property type="protein sequence ID" value="QCN96237.1"/>
    <property type="molecule type" value="Genomic_DNA"/>
</dbReference>
<evidence type="ECO:0000313" key="2">
    <source>
        <dbReference type="EMBL" id="QCN96237.1"/>
    </source>
</evidence>
<dbReference type="Pfam" id="PF07484">
    <property type="entry name" value="Collar"/>
    <property type="match status" value="1"/>
</dbReference>
<gene>
    <name evidence="2" type="ORF">D3093_13795</name>
</gene>
<dbReference type="Gene3D" id="3.90.1340.10">
    <property type="entry name" value="Phage tail collar domain"/>
    <property type="match status" value="1"/>
</dbReference>
<feature type="domain" description="Phage tail collar" evidence="1">
    <location>
        <begin position="13"/>
        <end position="65"/>
    </location>
</feature>
<accession>A0A4D8PIG2</accession>
<proteinExistence type="predicted"/>
<dbReference type="RefSeq" id="WP_137115858.1">
    <property type="nucleotide sequence ID" value="NZ_CP032321.1"/>
</dbReference>
<dbReference type="AlphaFoldDB" id="A0A4D8PIG2"/>
<dbReference type="InterPro" id="IPR037053">
    <property type="entry name" value="Phage_tail_collar_dom_sf"/>
</dbReference>
<dbReference type="Proteomes" id="UP000298595">
    <property type="component" value="Chromosome"/>
</dbReference>
<dbReference type="InterPro" id="IPR011083">
    <property type="entry name" value="Phage_tail_collar_dom"/>
</dbReference>